<organism evidence="2 3">
    <name type="scientific">Fibrella rubiginis</name>
    <dbReference type="NCBI Taxonomy" id="2817060"/>
    <lineage>
        <taxon>Bacteria</taxon>
        <taxon>Pseudomonadati</taxon>
        <taxon>Bacteroidota</taxon>
        <taxon>Cytophagia</taxon>
        <taxon>Cytophagales</taxon>
        <taxon>Spirosomataceae</taxon>
        <taxon>Fibrella</taxon>
    </lineage>
</organism>
<sequence length="155" mass="17672">MLIDGFSYLFDRDLSRLAGQIEAYTTEESLWLVRGGITNAAGNLCLHLLGNLNEYIGRQLGQIAYTRQRDTEFSARDVPRAELLAGIADTRIRLVRTFDHLRDSQLQDPYPTDVLGYPTTIHQLLVHLSGHLTYHLGQIDYHRRLLVSPDQPMKP</sequence>
<reference evidence="2" key="1">
    <citation type="submission" date="2021-03" db="EMBL/GenBank/DDBJ databases">
        <title>Fibrella sp. HMF5335 genome sequencing and assembly.</title>
        <authorList>
            <person name="Kang H."/>
            <person name="Kim H."/>
            <person name="Bae S."/>
            <person name="Joh K."/>
        </authorList>
    </citation>
    <scope>NUCLEOTIDE SEQUENCE</scope>
    <source>
        <strain evidence="2">HMF5335</strain>
    </source>
</reference>
<name>A0A939K3V2_9BACT</name>
<evidence type="ECO:0000313" key="2">
    <source>
        <dbReference type="EMBL" id="MBO0935516.1"/>
    </source>
</evidence>
<accession>A0A939K3V2</accession>
<gene>
    <name evidence="2" type="ORF">J2I47_03045</name>
</gene>
<dbReference type="Pfam" id="PF12867">
    <property type="entry name" value="DinB_2"/>
    <property type="match status" value="1"/>
</dbReference>
<evidence type="ECO:0000259" key="1">
    <source>
        <dbReference type="Pfam" id="PF12867"/>
    </source>
</evidence>
<dbReference type="Gene3D" id="1.20.120.450">
    <property type="entry name" value="dinb family like domain"/>
    <property type="match status" value="1"/>
</dbReference>
<dbReference type="EMBL" id="JAFMYV010000001">
    <property type="protein sequence ID" value="MBO0935516.1"/>
    <property type="molecule type" value="Genomic_DNA"/>
</dbReference>
<dbReference type="AlphaFoldDB" id="A0A939K3V2"/>
<proteinExistence type="predicted"/>
<dbReference type="InterPro" id="IPR034660">
    <property type="entry name" value="DinB/YfiT-like"/>
</dbReference>
<dbReference type="RefSeq" id="WP_207363063.1">
    <property type="nucleotide sequence ID" value="NZ_JAFMYV010000001.1"/>
</dbReference>
<evidence type="ECO:0000313" key="3">
    <source>
        <dbReference type="Proteomes" id="UP000664034"/>
    </source>
</evidence>
<dbReference type="Proteomes" id="UP000664034">
    <property type="component" value="Unassembled WGS sequence"/>
</dbReference>
<comment type="caution">
    <text evidence="2">The sequence shown here is derived from an EMBL/GenBank/DDBJ whole genome shotgun (WGS) entry which is preliminary data.</text>
</comment>
<protein>
    <submittedName>
        <fullName evidence="2">DinB family protein</fullName>
    </submittedName>
</protein>
<feature type="domain" description="DinB-like" evidence="1">
    <location>
        <begin position="11"/>
        <end position="139"/>
    </location>
</feature>
<keyword evidence="3" id="KW-1185">Reference proteome</keyword>
<dbReference type="InterPro" id="IPR024775">
    <property type="entry name" value="DinB-like"/>
</dbReference>
<dbReference type="SUPFAM" id="SSF109854">
    <property type="entry name" value="DinB/YfiT-like putative metalloenzymes"/>
    <property type="match status" value="1"/>
</dbReference>